<dbReference type="Pfam" id="PF07245">
    <property type="entry name" value="Phlebovirus_G2"/>
    <property type="match status" value="1"/>
</dbReference>
<feature type="transmembrane region" description="Helical" evidence="1">
    <location>
        <begin position="669"/>
        <end position="691"/>
    </location>
</feature>
<feature type="domain" description="Phlebovirus glycoprotein G2 fusion" evidence="3">
    <location>
        <begin position="215"/>
        <end position="526"/>
    </location>
</feature>
<feature type="signal peptide" evidence="2">
    <location>
        <begin position="1"/>
        <end position="17"/>
    </location>
</feature>
<sequence length="745" mass="83896">MYLKMALMLIFIATSTAQTDTASDFKIKDVTLEYVIECRKNGMYLDAPSSQAYEVCVNRHCISEELPPIRKLIKLPPEELILEYEATLKLRYDGNYQTIIKTCPAQQFCSAIECTICLTNILNPECWPIHAVVALGAILYVIVALCYTICYVPVTVGRPIRLIFEGVCGLFYLTMYIIAKGFCGIFRLFRTSRRKRSKIMEALAIMGLLHCTLSCQTVNILSHHMQSCTTSSNRTICSIETISVLKINPFKKNACFRLKRNETIVMEVRLQWEHLRMLCEKVTVTYTRDVKLQVIDSKRCAHMGSCSGNKCSDVNSTSLLPELELGNGYPGITGCLESCGGPGCDCFYWNSGCLFYRIYAVPNNNQTYEIFTCAAWKEVVKLRMQIKRVGTRSLDMYVLALQPNVPVEIGTTTLTLSVLAPPPLPEMDTYFITTGGATALLSKETRPTLQCQSPEKAEKLQCAMENKCSCTAAESQVRCRCEDYDIEKKFKDIVNILPVTRPYLRFKKHPKHAVLAEVDQGVSTELILNVKEAVDEAVIDVSDDTCLIANTHILGCYNCNRGAVAEINCKSTKANTTAEINCSEESFTVPCSASGTISKLYFMLTEAQVRMNCTVKCGNTPTYFEITGILKYIHRIHNGVNNAFRHYHNSTSEFRWPDFRHIAAMYLQWYKTVVATVLVIVGILALTYLYFMSACRAILHTCMKLTLKVPSAIVKIAFRLFCCLAQRFAHVKITKIHSKNNEKSL</sequence>
<protein>
    <submittedName>
        <fullName evidence="6">Phlebovirus_G2 domain-containing protein</fullName>
    </submittedName>
</protein>
<organism evidence="5 6">
    <name type="scientific">Haemonchus contortus</name>
    <name type="common">Barber pole worm</name>
    <dbReference type="NCBI Taxonomy" id="6289"/>
    <lineage>
        <taxon>Eukaryota</taxon>
        <taxon>Metazoa</taxon>
        <taxon>Ecdysozoa</taxon>
        <taxon>Nematoda</taxon>
        <taxon>Chromadorea</taxon>
        <taxon>Rhabditida</taxon>
        <taxon>Rhabditina</taxon>
        <taxon>Rhabditomorpha</taxon>
        <taxon>Strongyloidea</taxon>
        <taxon>Trichostrongylidae</taxon>
        <taxon>Haemonchus</taxon>
    </lineage>
</organism>
<dbReference type="WBParaSite" id="HCON_00143420-00001">
    <property type="protein sequence ID" value="HCON_00143420-00001"/>
    <property type="gene ID" value="HCON_00143420"/>
</dbReference>
<dbReference type="Proteomes" id="UP000025227">
    <property type="component" value="Unplaced"/>
</dbReference>
<dbReference type="Pfam" id="PF19019">
    <property type="entry name" value="Phlebo_G2_C"/>
    <property type="match status" value="1"/>
</dbReference>
<reference evidence="6" key="1">
    <citation type="submission" date="2020-12" db="UniProtKB">
        <authorList>
            <consortium name="WormBaseParasite"/>
        </authorList>
    </citation>
    <scope>IDENTIFICATION</scope>
    <source>
        <strain evidence="6">MHco3</strain>
    </source>
</reference>
<feature type="transmembrane region" description="Helical" evidence="1">
    <location>
        <begin position="162"/>
        <end position="189"/>
    </location>
</feature>
<evidence type="ECO:0000256" key="1">
    <source>
        <dbReference type="SAM" id="Phobius"/>
    </source>
</evidence>
<dbReference type="Gene3D" id="2.60.98.50">
    <property type="match status" value="1"/>
</dbReference>
<dbReference type="InterPro" id="IPR009878">
    <property type="entry name" value="Phlebovirus_G2_fusion"/>
</dbReference>
<keyword evidence="2" id="KW-0732">Signal</keyword>
<feature type="domain" description="Phlebovirus glycoprotein G2 C-terminal" evidence="4">
    <location>
        <begin position="546"/>
        <end position="692"/>
    </location>
</feature>
<feature type="chain" id="PRO_5029487251" evidence="2">
    <location>
        <begin position="18"/>
        <end position="745"/>
    </location>
</feature>
<keyword evidence="5" id="KW-1185">Reference proteome</keyword>
<evidence type="ECO:0000259" key="4">
    <source>
        <dbReference type="Pfam" id="PF19019"/>
    </source>
</evidence>
<name>A0A7I4YVW9_HAECO</name>
<feature type="transmembrane region" description="Helical" evidence="1">
    <location>
        <begin position="127"/>
        <end position="150"/>
    </location>
</feature>
<accession>A0A7I4YVW9</accession>
<keyword evidence="1" id="KW-0472">Membrane</keyword>
<keyword evidence="1" id="KW-0812">Transmembrane</keyword>
<evidence type="ECO:0000313" key="6">
    <source>
        <dbReference type="WBParaSite" id="HCON_00143420-00001"/>
    </source>
</evidence>
<dbReference type="InterPro" id="IPR043603">
    <property type="entry name" value="Phlebo_G2_C"/>
</dbReference>
<evidence type="ECO:0000256" key="2">
    <source>
        <dbReference type="SAM" id="SignalP"/>
    </source>
</evidence>
<dbReference type="OrthoDB" id="5875705at2759"/>
<dbReference type="Gene3D" id="2.60.40.3770">
    <property type="match status" value="1"/>
</dbReference>
<evidence type="ECO:0000259" key="3">
    <source>
        <dbReference type="Pfam" id="PF07245"/>
    </source>
</evidence>
<dbReference type="AlphaFoldDB" id="A0A7I4YVW9"/>
<evidence type="ECO:0000313" key="5">
    <source>
        <dbReference type="Proteomes" id="UP000025227"/>
    </source>
</evidence>
<keyword evidence="1" id="KW-1133">Transmembrane helix</keyword>
<proteinExistence type="predicted"/>